<dbReference type="PANTHER" id="PTHR43316">
    <property type="entry name" value="HYDROLASE, HALOACID DELAHOGENASE-RELATED"/>
    <property type="match status" value="1"/>
</dbReference>
<dbReference type="SUPFAM" id="SSF56784">
    <property type="entry name" value="HAD-like"/>
    <property type="match status" value="1"/>
</dbReference>
<evidence type="ECO:0008006" key="5">
    <source>
        <dbReference type="Google" id="ProtNLM"/>
    </source>
</evidence>
<dbReference type="InterPro" id="IPR006439">
    <property type="entry name" value="HAD-SF_hydro_IA"/>
</dbReference>
<dbReference type="NCBIfam" id="TIGR01493">
    <property type="entry name" value="HAD-SF-IA-v2"/>
    <property type="match status" value="1"/>
</dbReference>
<evidence type="ECO:0000256" key="1">
    <source>
        <dbReference type="ARBA" id="ARBA00008106"/>
    </source>
</evidence>
<protein>
    <recommendedName>
        <fullName evidence="5">Haloacid dehalogenase</fullName>
    </recommendedName>
</protein>
<dbReference type="PANTHER" id="PTHR43316:SF3">
    <property type="entry name" value="HALOACID DEHALOGENASE, TYPE II (AFU_ORTHOLOGUE AFUA_2G07750)-RELATED"/>
    <property type="match status" value="1"/>
</dbReference>
<dbReference type="InterPro" id="IPR023214">
    <property type="entry name" value="HAD_sf"/>
</dbReference>
<dbReference type="NCBIfam" id="TIGR01428">
    <property type="entry name" value="HAD_type_II"/>
    <property type="match status" value="1"/>
</dbReference>
<organism evidence="3 4">
    <name type="scientific">Paraconiothyrium brasiliense</name>
    <dbReference type="NCBI Taxonomy" id="300254"/>
    <lineage>
        <taxon>Eukaryota</taxon>
        <taxon>Fungi</taxon>
        <taxon>Dikarya</taxon>
        <taxon>Ascomycota</taxon>
        <taxon>Pezizomycotina</taxon>
        <taxon>Dothideomycetes</taxon>
        <taxon>Pleosporomycetidae</taxon>
        <taxon>Pleosporales</taxon>
        <taxon>Massarineae</taxon>
        <taxon>Didymosphaeriaceae</taxon>
        <taxon>Paraconiothyrium</taxon>
    </lineage>
</organism>
<gene>
    <name evidence="3" type="ORF">SLS60_001792</name>
</gene>
<dbReference type="Gene3D" id="1.10.150.240">
    <property type="entry name" value="Putative phosphatase, domain 2"/>
    <property type="match status" value="1"/>
</dbReference>
<comment type="caution">
    <text evidence="3">The sequence shown here is derived from an EMBL/GenBank/DDBJ whole genome shotgun (WGS) entry which is preliminary data.</text>
</comment>
<keyword evidence="4" id="KW-1185">Reference proteome</keyword>
<evidence type="ECO:0000313" key="4">
    <source>
        <dbReference type="Proteomes" id="UP001521785"/>
    </source>
</evidence>
<sequence>MPFKAVFFDFMGTCLDWHSSVLSVFPSTIRPDEASSLALQWRQQYFNLNAARVKANQPVEPFDTTLARALDHVLGDAFSRLASHFDTEVRNKAVRAFHNQKAWPDVAPALKALRSAGLETFVHANGSTRLQLDIVASSSLNPEFDMLFSSELLGLYMPAPEAYHKVLELINAQPHEVVKVAAHAWDLRGAKEVGIKTVYVRRWTDDVEEDMDALREEFDGFLDGMEGLPSEIERLNVARH</sequence>
<dbReference type="InterPro" id="IPR023198">
    <property type="entry name" value="PGP-like_dom2"/>
</dbReference>
<dbReference type="Gene3D" id="3.40.50.1000">
    <property type="entry name" value="HAD superfamily/HAD-like"/>
    <property type="match status" value="1"/>
</dbReference>
<reference evidence="3 4" key="1">
    <citation type="submission" date="2024-02" db="EMBL/GenBank/DDBJ databases">
        <title>De novo assembly and annotation of 12 fungi associated with fruit tree decline syndrome in Ontario, Canada.</title>
        <authorList>
            <person name="Sulman M."/>
            <person name="Ellouze W."/>
            <person name="Ilyukhin E."/>
        </authorList>
    </citation>
    <scope>NUCLEOTIDE SEQUENCE [LARGE SCALE GENOMIC DNA]</scope>
    <source>
        <strain evidence="3 4">M42-189</strain>
    </source>
</reference>
<dbReference type="EMBL" id="JAKJXO020000002">
    <property type="protein sequence ID" value="KAL1610127.1"/>
    <property type="molecule type" value="Genomic_DNA"/>
</dbReference>
<dbReference type="InterPro" id="IPR006328">
    <property type="entry name" value="2-HAD"/>
</dbReference>
<dbReference type="InterPro" id="IPR051540">
    <property type="entry name" value="S-2-haloacid_dehalogenase"/>
</dbReference>
<comment type="similarity">
    <text evidence="1">Belongs to the HAD-like hydrolase superfamily. S-2-haloalkanoic acid dehalogenase family.</text>
</comment>
<accession>A0ABR3S0D1</accession>
<dbReference type="PRINTS" id="PR00413">
    <property type="entry name" value="HADHALOGNASE"/>
</dbReference>
<dbReference type="Proteomes" id="UP001521785">
    <property type="component" value="Unassembled WGS sequence"/>
</dbReference>
<proteinExistence type="inferred from homology"/>
<dbReference type="Pfam" id="PF00702">
    <property type="entry name" value="Hydrolase"/>
    <property type="match status" value="1"/>
</dbReference>
<keyword evidence="2" id="KW-0378">Hydrolase</keyword>
<name>A0ABR3S0D1_9PLEO</name>
<evidence type="ECO:0000313" key="3">
    <source>
        <dbReference type="EMBL" id="KAL1610127.1"/>
    </source>
</evidence>
<evidence type="ECO:0000256" key="2">
    <source>
        <dbReference type="ARBA" id="ARBA00022801"/>
    </source>
</evidence>
<dbReference type="InterPro" id="IPR036412">
    <property type="entry name" value="HAD-like_sf"/>
</dbReference>